<evidence type="ECO:0000313" key="15">
    <source>
        <dbReference type="EMBL" id="KAF3886003.1"/>
    </source>
</evidence>
<dbReference type="InterPro" id="IPR005467">
    <property type="entry name" value="His_kinase_dom"/>
</dbReference>
<dbReference type="SMART" id="SM00448">
    <property type="entry name" value="REC"/>
    <property type="match status" value="1"/>
</dbReference>
<dbReference type="SUPFAM" id="SSF52172">
    <property type="entry name" value="CheY-like"/>
    <property type="match status" value="1"/>
</dbReference>
<dbReference type="RefSeq" id="WP_038075206.1">
    <property type="nucleotide sequence ID" value="NZ_JHEG04000001.1"/>
</dbReference>
<dbReference type="CDD" id="cd00082">
    <property type="entry name" value="HisKA"/>
    <property type="match status" value="1"/>
</dbReference>
<dbReference type="InterPro" id="IPR036097">
    <property type="entry name" value="HisK_dim/P_sf"/>
</dbReference>
<reference evidence="15" key="2">
    <citation type="submission" date="2019-11" db="EMBL/GenBank/DDBJ databases">
        <title>Improved Assembly of Tolypothrix boutellei genome.</title>
        <authorList>
            <person name="Sarangi A.N."/>
            <person name="Mukherjee M."/>
            <person name="Ghosh S."/>
            <person name="Singh D."/>
            <person name="Das A."/>
            <person name="Kant S."/>
            <person name="Prusty A."/>
            <person name="Tripathy S."/>
        </authorList>
    </citation>
    <scope>NUCLEOTIDE SEQUENCE</scope>
    <source>
        <strain evidence="15">VB521301</strain>
    </source>
</reference>
<keyword evidence="10" id="KW-0175">Coiled coil</keyword>
<dbReference type="GO" id="GO:0005524">
    <property type="term" value="F:ATP binding"/>
    <property type="evidence" value="ECO:0007669"/>
    <property type="project" value="UniProtKB-KW"/>
</dbReference>
<dbReference type="Pfam" id="PF01590">
    <property type="entry name" value="GAF"/>
    <property type="match status" value="1"/>
</dbReference>
<evidence type="ECO:0000256" key="8">
    <source>
        <dbReference type="ARBA" id="ARBA00023012"/>
    </source>
</evidence>
<dbReference type="SUPFAM" id="SSF55785">
    <property type="entry name" value="PYP-like sensor domain (PAS domain)"/>
    <property type="match status" value="2"/>
</dbReference>
<dbReference type="PROSITE" id="PS50109">
    <property type="entry name" value="HIS_KIN"/>
    <property type="match status" value="1"/>
</dbReference>
<comment type="caution">
    <text evidence="16">The sequence shown here is derived from an EMBL/GenBank/DDBJ whole genome shotgun (WGS) entry which is preliminary data.</text>
</comment>
<dbReference type="Gene3D" id="1.10.287.130">
    <property type="match status" value="1"/>
</dbReference>
<dbReference type="SMART" id="SM00065">
    <property type="entry name" value="GAF"/>
    <property type="match status" value="1"/>
</dbReference>
<comment type="catalytic activity">
    <reaction evidence="1">
        <text>ATP + protein L-histidine = ADP + protein N-phospho-L-histidine.</text>
        <dbReference type="EC" id="2.7.13.3"/>
    </reaction>
</comment>
<dbReference type="PANTHER" id="PTHR43065:SF46">
    <property type="entry name" value="C4-DICARBOXYLATE TRANSPORT SENSOR PROTEIN DCTB"/>
    <property type="match status" value="1"/>
</dbReference>
<dbReference type="GO" id="GO:0000155">
    <property type="term" value="F:phosphorelay sensor kinase activity"/>
    <property type="evidence" value="ECO:0007669"/>
    <property type="project" value="InterPro"/>
</dbReference>
<dbReference type="PANTHER" id="PTHR43065">
    <property type="entry name" value="SENSOR HISTIDINE KINASE"/>
    <property type="match status" value="1"/>
</dbReference>
<dbReference type="Gene3D" id="3.30.450.40">
    <property type="match status" value="1"/>
</dbReference>
<evidence type="ECO:0000259" key="12">
    <source>
        <dbReference type="PROSITE" id="PS50110"/>
    </source>
</evidence>
<evidence type="ECO:0000313" key="17">
    <source>
        <dbReference type="Proteomes" id="UP000029738"/>
    </source>
</evidence>
<protein>
    <recommendedName>
        <fullName evidence="2">histidine kinase</fullName>
        <ecNumber evidence="2">2.7.13.3</ecNumber>
    </recommendedName>
</protein>
<dbReference type="InterPro" id="IPR029016">
    <property type="entry name" value="GAF-like_dom_sf"/>
</dbReference>
<dbReference type="SMART" id="SM00387">
    <property type="entry name" value="HATPase_c"/>
    <property type="match status" value="1"/>
</dbReference>
<dbReference type="NCBIfam" id="TIGR00229">
    <property type="entry name" value="sensory_box"/>
    <property type="match status" value="2"/>
</dbReference>
<feature type="domain" description="PAC" evidence="14">
    <location>
        <begin position="421"/>
        <end position="473"/>
    </location>
</feature>
<evidence type="ECO:0000256" key="10">
    <source>
        <dbReference type="SAM" id="Coils"/>
    </source>
</evidence>
<dbReference type="EC" id="2.7.13.3" evidence="2"/>
<dbReference type="Pfam" id="PF00072">
    <property type="entry name" value="Response_reg"/>
    <property type="match status" value="1"/>
</dbReference>
<dbReference type="Gene3D" id="3.30.565.10">
    <property type="entry name" value="Histidine kinase-like ATPase, C-terminal domain"/>
    <property type="match status" value="1"/>
</dbReference>
<gene>
    <name evidence="16" type="ORF">DA73_0215675</name>
    <name evidence="15" type="ORF">DA73_0400011370</name>
</gene>
<dbReference type="CDD" id="cd00156">
    <property type="entry name" value="REC"/>
    <property type="match status" value="1"/>
</dbReference>
<keyword evidence="5" id="KW-0547">Nucleotide-binding</keyword>
<evidence type="ECO:0000313" key="16">
    <source>
        <dbReference type="EMBL" id="KIE10087.1"/>
    </source>
</evidence>
<dbReference type="InterPro" id="IPR003018">
    <property type="entry name" value="GAF"/>
</dbReference>
<evidence type="ECO:0000259" key="14">
    <source>
        <dbReference type="PROSITE" id="PS50113"/>
    </source>
</evidence>
<dbReference type="InterPro" id="IPR003661">
    <property type="entry name" value="HisK_dim/P_dom"/>
</dbReference>
<keyword evidence="3 9" id="KW-0597">Phosphoprotein</keyword>
<keyword evidence="6 16" id="KW-0418">Kinase</keyword>
<dbReference type="AlphaFoldDB" id="A0A0C1N617"/>
<dbReference type="SUPFAM" id="SSF55874">
    <property type="entry name" value="ATPase domain of HSP90 chaperone/DNA topoisomerase II/histidine kinase"/>
    <property type="match status" value="1"/>
</dbReference>
<name>A0A0C1N617_9CYAN</name>
<feature type="domain" description="PAC" evidence="14">
    <location>
        <begin position="300"/>
        <end position="352"/>
    </location>
</feature>
<feature type="coiled-coil region" evidence="10">
    <location>
        <begin position="1"/>
        <end position="35"/>
    </location>
</feature>
<proteinExistence type="predicted"/>
<dbReference type="InterPro" id="IPR004358">
    <property type="entry name" value="Sig_transdc_His_kin-like_C"/>
</dbReference>
<dbReference type="InterPro" id="IPR000014">
    <property type="entry name" value="PAS"/>
</dbReference>
<dbReference type="Pfam" id="PF00512">
    <property type="entry name" value="HisKA"/>
    <property type="match status" value="1"/>
</dbReference>
<dbReference type="SUPFAM" id="SSF47384">
    <property type="entry name" value="Homodimeric domain of signal transducing histidine kinase"/>
    <property type="match status" value="1"/>
</dbReference>
<evidence type="ECO:0000259" key="13">
    <source>
        <dbReference type="PROSITE" id="PS50112"/>
    </source>
</evidence>
<dbReference type="Pfam" id="PF02518">
    <property type="entry name" value="HATPase_c"/>
    <property type="match status" value="1"/>
</dbReference>
<evidence type="ECO:0000256" key="4">
    <source>
        <dbReference type="ARBA" id="ARBA00022679"/>
    </source>
</evidence>
<dbReference type="SMART" id="SM00086">
    <property type="entry name" value="PAC"/>
    <property type="match status" value="2"/>
</dbReference>
<dbReference type="InterPro" id="IPR035965">
    <property type="entry name" value="PAS-like_dom_sf"/>
</dbReference>
<dbReference type="SMART" id="SM00388">
    <property type="entry name" value="HisKA"/>
    <property type="match status" value="1"/>
</dbReference>
<keyword evidence="8" id="KW-0902">Two-component regulatory system</keyword>
<evidence type="ECO:0000256" key="5">
    <source>
        <dbReference type="ARBA" id="ARBA00022741"/>
    </source>
</evidence>
<feature type="domain" description="PAS" evidence="13">
    <location>
        <begin position="233"/>
        <end position="278"/>
    </location>
</feature>
<dbReference type="EMBL" id="JHEG04000001">
    <property type="protein sequence ID" value="KAF3886003.1"/>
    <property type="molecule type" value="Genomic_DNA"/>
</dbReference>
<feature type="domain" description="Histidine kinase" evidence="11">
    <location>
        <begin position="486"/>
        <end position="708"/>
    </location>
</feature>
<evidence type="ECO:0000259" key="11">
    <source>
        <dbReference type="PROSITE" id="PS50109"/>
    </source>
</evidence>
<dbReference type="InterPro" id="IPR001789">
    <property type="entry name" value="Sig_transdc_resp-reg_receiver"/>
</dbReference>
<evidence type="ECO:0000256" key="3">
    <source>
        <dbReference type="ARBA" id="ARBA00022553"/>
    </source>
</evidence>
<evidence type="ECO:0000256" key="7">
    <source>
        <dbReference type="ARBA" id="ARBA00022840"/>
    </source>
</evidence>
<dbReference type="InterPro" id="IPR003594">
    <property type="entry name" value="HATPase_dom"/>
</dbReference>
<dbReference type="InterPro" id="IPR011006">
    <property type="entry name" value="CheY-like_superfamily"/>
</dbReference>
<evidence type="ECO:0000256" key="1">
    <source>
        <dbReference type="ARBA" id="ARBA00000085"/>
    </source>
</evidence>
<dbReference type="PROSITE" id="PS50110">
    <property type="entry name" value="RESPONSE_REGULATORY"/>
    <property type="match status" value="1"/>
</dbReference>
<dbReference type="GO" id="GO:0006355">
    <property type="term" value="P:regulation of DNA-templated transcription"/>
    <property type="evidence" value="ECO:0007669"/>
    <property type="project" value="InterPro"/>
</dbReference>
<dbReference type="Proteomes" id="UP000029738">
    <property type="component" value="Unassembled WGS sequence"/>
</dbReference>
<dbReference type="Gene3D" id="3.30.450.20">
    <property type="entry name" value="PAS domain"/>
    <property type="match status" value="2"/>
</dbReference>
<dbReference type="OrthoDB" id="9788063at2"/>
<evidence type="ECO:0000256" key="9">
    <source>
        <dbReference type="PROSITE-ProRule" id="PRU00169"/>
    </source>
</evidence>
<feature type="domain" description="Response regulatory" evidence="12">
    <location>
        <begin position="727"/>
        <end position="841"/>
    </location>
</feature>
<dbReference type="PRINTS" id="PR00344">
    <property type="entry name" value="BCTRLSENSOR"/>
</dbReference>
<accession>A0A0C1N617</accession>
<dbReference type="PROSITE" id="PS50112">
    <property type="entry name" value="PAS"/>
    <property type="match status" value="2"/>
</dbReference>
<evidence type="ECO:0000256" key="2">
    <source>
        <dbReference type="ARBA" id="ARBA00012438"/>
    </source>
</evidence>
<dbReference type="InterPro" id="IPR036890">
    <property type="entry name" value="HATPase_C_sf"/>
</dbReference>
<keyword evidence="4" id="KW-0808">Transferase</keyword>
<dbReference type="CDD" id="cd00130">
    <property type="entry name" value="PAS"/>
    <property type="match status" value="2"/>
</dbReference>
<keyword evidence="17" id="KW-1185">Reference proteome</keyword>
<dbReference type="InterPro" id="IPR013767">
    <property type="entry name" value="PAS_fold"/>
</dbReference>
<feature type="modified residue" description="4-aspartylphosphate" evidence="9">
    <location>
        <position position="778"/>
    </location>
</feature>
<dbReference type="SUPFAM" id="SSF55781">
    <property type="entry name" value="GAF domain-like"/>
    <property type="match status" value="1"/>
</dbReference>
<dbReference type="InterPro" id="IPR001610">
    <property type="entry name" value="PAC"/>
</dbReference>
<dbReference type="STRING" id="1479485.DA73_0215675"/>
<dbReference type="Gene3D" id="3.40.50.2300">
    <property type="match status" value="1"/>
</dbReference>
<sequence length="841" mass="94505">MRDEDKTKEQLIQEIAELRQRVSSLETLATQQQKAETVLYDRAQRQVQREQALNRVIQSIRNSLDIKTIFSTAAREIAHLIHADRAEIVQYLPERQLWLNVTDYRKNLDLPSALGLEIPDSYNEIASRLKRLEVVVIEDASSNYIDEINRNFAEIYSGAWLLVPLHVNSSVWGSLSIIRSCQSSPWQQEDIELTCAVADQVAIAIQQSTLYEQVQSELRERKRAEAAIYFQAHLLSAVEQGVIATDLDGKIIYWNRFAETLYGWSAQEAIGQNIMDVVVTDTLREQGLKIMSELQQGKSWSGEFPVQRRDGTHFCVLVTDAPIYDDQGVLIGVVGVSTDISERKQIEEKIREQAALLDIATDAILVRDLNHKILFWNKSAERLYGWKAQEALGQNAQVFLYREIPLQLQEAINQVHTTGEWYGELNKVRKDGKDIIVESRWTLVRDESGNPKSILTVDTDITEKKQLQTQFLRAQRLESLGTLASGIAHDLNNILSPILLSAQILKMKLGNEQHNQLLETLELNAQRGADLVKQVLSFARGVEGQRTVLQMKHLIIEIQQFAKQTFPKSIQFICKTASNLWTVYGDATQLYQMLMNLVINSRDAMPKGGILDISADNFFIDENYAKMNLEATVGPHIVISIRDTGTGMSPEILDRIFEPFFTTKAVGQGTGLGLSTVLGIVKSHGGFINVSSSVGKGTEFQVFLKAVMANEIQSIENLPLPTGNGELILVVDDEAKIRDITKTALENYNYKVLIASDGIAAISMYAQNVSDIRVVLLDMMMPTLDGMTTIQTLKKINPSVKIIASSGLQENQLIAESLGIHKFLQKPYTMKQLLQIIQNLL</sequence>
<reference evidence="16" key="1">
    <citation type="journal article" date="2015" name="Genome Announc.">
        <title>Draft Genome Sequence of Tolypothrix boutellei Strain VB521301.</title>
        <authorList>
            <person name="Chandrababunaidu M.M."/>
            <person name="Singh D."/>
            <person name="Sen D."/>
            <person name="Bhan S."/>
            <person name="Das S."/>
            <person name="Gupta A."/>
            <person name="Adhikary S.P."/>
            <person name="Tripathy S."/>
        </authorList>
    </citation>
    <scope>NUCLEOTIDE SEQUENCE</scope>
    <source>
        <strain evidence="16">VB521301</strain>
    </source>
</reference>
<evidence type="ECO:0000256" key="6">
    <source>
        <dbReference type="ARBA" id="ARBA00022777"/>
    </source>
</evidence>
<dbReference type="PROSITE" id="PS50113">
    <property type="entry name" value="PAC"/>
    <property type="match status" value="2"/>
</dbReference>
<dbReference type="Pfam" id="PF00989">
    <property type="entry name" value="PAS"/>
    <property type="match status" value="2"/>
</dbReference>
<dbReference type="InterPro" id="IPR000700">
    <property type="entry name" value="PAS-assoc_C"/>
</dbReference>
<keyword evidence="7" id="KW-0067">ATP-binding</keyword>
<organism evidence="16">
    <name type="scientific">Tolypothrix bouteillei VB521301</name>
    <dbReference type="NCBI Taxonomy" id="1479485"/>
    <lineage>
        <taxon>Bacteria</taxon>
        <taxon>Bacillati</taxon>
        <taxon>Cyanobacteriota</taxon>
        <taxon>Cyanophyceae</taxon>
        <taxon>Nostocales</taxon>
        <taxon>Tolypothrichaceae</taxon>
        <taxon>Tolypothrix</taxon>
    </lineage>
</organism>
<feature type="domain" description="PAS" evidence="13">
    <location>
        <begin position="349"/>
        <end position="419"/>
    </location>
</feature>
<dbReference type="EMBL" id="JHEG02000048">
    <property type="protein sequence ID" value="KIE10087.1"/>
    <property type="molecule type" value="Genomic_DNA"/>
</dbReference>
<dbReference type="SMART" id="SM00091">
    <property type="entry name" value="PAS"/>
    <property type="match status" value="2"/>
</dbReference>